<feature type="non-terminal residue" evidence="2">
    <location>
        <position position="85"/>
    </location>
</feature>
<protein>
    <submittedName>
        <fullName evidence="2">Uncharacterized protein</fullName>
    </submittedName>
</protein>
<evidence type="ECO:0000256" key="1">
    <source>
        <dbReference type="SAM" id="MobiDB-lite"/>
    </source>
</evidence>
<dbReference type="EMBL" id="BKCJ011851950">
    <property type="protein sequence ID" value="GFD58360.1"/>
    <property type="molecule type" value="Genomic_DNA"/>
</dbReference>
<evidence type="ECO:0000313" key="2">
    <source>
        <dbReference type="EMBL" id="GFD58360.1"/>
    </source>
</evidence>
<comment type="caution">
    <text evidence="2">The sequence shown here is derived from an EMBL/GenBank/DDBJ whole genome shotgun (WGS) entry which is preliminary data.</text>
</comment>
<sequence>RTSRRLQAADGGDRAGHAQVAGRGGVEGCGGGKGGRIGDGGEVERLVGRAPVQDALELEEHQRRLPGQQIQEHAVEDGRGLYGHP</sequence>
<dbReference type="AlphaFoldDB" id="A0A699XJ36"/>
<feature type="region of interest" description="Disordered" evidence="1">
    <location>
        <begin position="60"/>
        <end position="85"/>
    </location>
</feature>
<proteinExistence type="predicted"/>
<organism evidence="2">
    <name type="scientific">Tanacetum cinerariifolium</name>
    <name type="common">Dalmatian daisy</name>
    <name type="synonym">Chrysanthemum cinerariifolium</name>
    <dbReference type="NCBI Taxonomy" id="118510"/>
    <lineage>
        <taxon>Eukaryota</taxon>
        <taxon>Viridiplantae</taxon>
        <taxon>Streptophyta</taxon>
        <taxon>Embryophyta</taxon>
        <taxon>Tracheophyta</taxon>
        <taxon>Spermatophyta</taxon>
        <taxon>Magnoliopsida</taxon>
        <taxon>eudicotyledons</taxon>
        <taxon>Gunneridae</taxon>
        <taxon>Pentapetalae</taxon>
        <taxon>asterids</taxon>
        <taxon>campanulids</taxon>
        <taxon>Asterales</taxon>
        <taxon>Asteraceae</taxon>
        <taxon>Asteroideae</taxon>
        <taxon>Anthemideae</taxon>
        <taxon>Anthemidinae</taxon>
        <taxon>Tanacetum</taxon>
    </lineage>
</organism>
<name>A0A699XJ36_TANCI</name>
<reference evidence="2" key="1">
    <citation type="journal article" date="2019" name="Sci. Rep.">
        <title>Draft genome of Tanacetum cinerariifolium, the natural source of mosquito coil.</title>
        <authorList>
            <person name="Yamashiro T."/>
            <person name="Shiraishi A."/>
            <person name="Satake H."/>
            <person name="Nakayama K."/>
        </authorList>
    </citation>
    <scope>NUCLEOTIDE SEQUENCE</scope>
</reference>
<gene>
    <name evidence="2" type="ORF">Tci_930329</name>
</gene>
<feature type="region of interest" description="Disordered" evidence="1">
    <location>
        <begin position="1"/>
        <end position="40"/>
    </location>
</feature>
<feature type="non-terminal residue" evidence="2">
    <location>
        <position position="1"/>
    </location>
</feature>
<accession>A0A699XJ36</accession>
<feature type="compositionally biased region" description="Gly residues" evidence="1">
    <location>
        <begin position="22"/>
        <end position="40"/>
    </location>
</feature>